<dbReference type="PANTHER" id="PTHR43084:SF1">
    <property type="entry name" value="PERSULFIDE DIOXYGENASE ETHE1, MITOCHONDRIAL"/>
    <property type="match status" value="1"/>
</dbReference>
<dbReference type="SMART" id="SM00849">
    <property type="entry name" value="Lactamase_B"/>
    <property type="match status" value="1"/>
</dbReference>
<evidence type="ECO:0000259" key="2">
    <source>
        <dbReference type="SMART" id="SM00849"/>
    </source>
</evidence>
<evidence type="ECO:0000313" key="4">
    <source>
        <dbReference type="Proteomes" id="UP000662888"/>
    </source>
</evidence>
<dbReference type="Gene3D" id="3.60.15.10">
    <property type="entry name" value="Ribonuclease Z/Hydroxyacylglutathione hydrolase-like"/>
    <property type="match status" value="1"/>
</dbReference>
<proteinExistence type="predicted"/>
<dbReference type="PANTHER" id="PTHR43084">
    <property type="entry name" value="PERSULFIDE DIOXYGENASE ETHE1"/>
    <property type="match status" value="1"/>
</dbReference>
<dbReference type="InterPro" id="IPR051682">
    <property type="entry name" value="Mito_Persulfide_Diox"/>
</dbReference>
<gene>
    <name evidence="3" type="ORF">IV454_26090</name>
</gene>
<accession>A0AA48WAM3</accession>
<evidence type="ECO:0000313" key="3">
    <source>
        <dbReference type="EMBL" id="QPI48927.1"/>
    </source>
</evidence>
<dbReference type="Pfam" id="PF00753">
    <property type="entry name" value="Lactamase_B"/>
    <property type="match status" value="1"/>
</dbReference>
<dbReference type="InterPro" id="IPR036866">
    <property type="entry name" value="RibonucZ/Hydroxyglut_hydro"/>
</dbReference>
<keyword evidence="1" id="KW-0479">Metal-binding</keyword>
<name>A0AA48WAM3_9BURK</name>
<protein>
    <submittedName>
        <fullName evidence="3">MBL fold metallo-hydrolase</fullName>
    </submittedName>
</protein>
<dbReference type="CDD" id="cd07724">
    <property type="entry name" value="POD-like_MBL-fold"/>
    <property type="match status" value="1"/>
</dbReference>
<organism evidence="3 4">
    <name type="scientific">Massilia antarctica</name>
    <dbReference type="NCBI Taxonomy" id="2765360"/>
    <lineage>
        <taxon>Bacteria</taxon>
        <taxon>Pseudomonadati</taxon>
        <taxon>Pseudomonadota</taxon>
        <taxon>Betaproteobacteria</taxon>
        <taxon>Burkholderiales</taxon>
        <taxon>Oxalobacteraceae</taxon>
        <taxon>Telluria group</taxon>
        <taxon>Massilia</taxon>
    </lineage>
</organism>
<dbReference type="Proteomes" id="UP000662888">
    <property type="component" value="Chromosome"/>
</dbReference>
<evidence type="ECO:0000256" key="1">
    <source>
        <dbReference type="ARBA" id="ARBA00022723"/>
    </source>
</evidence>
<keyword evidence="4" id="KW-1185">Reference proteome</keyword>
<feature type="domain" description="Metallo-beta-lactamase" evidence="2">
    <location>
        <begin position="17"/>
        <end position="211"/>
    </location>
</feature>
<sequence>MSTAPFQVEGFFDTSTSTVSYLVLDPATRRCALIDSVLDFDQTSGRTATTLADKLIARVAELDATVEWILETHVHADHLSAAPYLQQRLGGKTGIGRHIAAVQEVFGTLLNTGAGMARDGSQFDHLFADGDTFRIGSLECRALHTPGHTPACLSYVVGSGAQLAAFVGDTLFMPDYGTARCDFPGGDAATLYRSIGKVLALPDDTLLYMCHDYQPGGREVRFVSTVAEERAHNVHVGNGVSEEAFVAMRTRRDATLAMPALILPSVQINMRAGHFPEPEANGQRYLKIPLNAL</sequence>
<dbReference type="InterPro" id="IPR044528">
    <property type="entry name" value="POD-like_MBL-fold"/>
</dbReference>
<reference evidence="3 4" key="1">
    <citation type="submission" date="2020-11" db="EMBL/GenBank/DDBJ databases">
        <authorList>
            <person name="Sun Q."/>
        </authorList>
    </citation>
    <scope>NUCLEOTIDE SEQUENCE [LARGE SCALE GENOMIC DNA]</scope>
    <source>
        <strain evidence="3 4">P8398</strain>
    </source>
</reference>
<dbReference type="EMBL" id="CP065053">
    <property type="protein sequence ID" value="QPI48927.1"/>
    <property type="molecule type" value="Genomic_DNA"/>
</dbReference>
<dbReference type="RefSeq" id="WP_206088535.1">
    <property type="nucleotide sequence ID" value="NZ_CP065053.1"/>
</dbReference>
<dbReference type="SUPFAM" id="SSF56281">
    <property type="entry name" value="Metallo-hydrolase/oxidoreductase"/>
    <property type="match status" value="1"/>
</dbReference>
<dbReference type="InterPro" id="IPR001279">
    <property type="entry name" value="Metallo-B-lactamas"/>
</dbReference>